<organism evidence="3 4">
    <name type="scientific">Enterococcus casseliflavus</name>
    <name type="common">Enterococcus flavescens</name>
    <dbReference type="NCBI Taxonomy" id="37734"/>
    <lineage>
        <taxon>Bacteria</taxon>
        <taxon>Bacillati</taxon>
        <taxon>Bacillota</taxon>
        <taxon>Bacilli</taxon>
        <taxon>Lactobacillales</taxon>
        <taxon>Enterococcaceae</taxon>
        <taxon>Enterococcus</taxon>
    </lineage>
</organism>
<dbReference type="AlphaFoldDB" id="A0ABD5FIB2"/>
<evidence type="ECO:0000313" key="4">
    <source>
        <dbReference type="Proteomes" id="UP001253851"/>
    </source>
</evidence>
<dbReference type="RefSeq" id="WP_311957205.1">
    <property type="nucleotide sequence ID" value="NZ_JARQDZ010000002.1"/>
</dbReference>
<evidence type="ECO:0000256" key="1">
    <source>
        <dbReference type="SAM" id="Coils"/>
    </source>
</evidence>
<dbReference type="EMBL" id="JARQDZ010000002">
    <property type="protein sequence ID" value="MDT2982039.1"/>
    <property type="molecule type" value="Genomic_DNA"/>
</dbReference>
<keyword evidence="1" id="KW-0175">Coiled coil</keyword>
<reference evidence="3 4" key="1">
    <citation type="submission" date="2023-03" db="EMBL/GenBank/DDBJ databases">
        <authorList>
            <person name="Shen W."/>
            <person name="Cai J."/>
        </authorList>
    </citation>
    <scope>NUCLEOTIDE SEQUENCE [LARGE SCALE GENOMIC DNA]</scope>
    <source>
        <strain evidence="3 4">B516</strain>
    </source>
</reference>
<feature type="coiled-coil region" evidence="1">
    <location>
        <begin position="16"/>
        <end position="50"/>
    </location>
</feature>
<protein>
    <submittedName>
        <fullName evidence="3">Helix-turn-helix domain-containing protein</fullName>
    </submittedName>
</protein>
<dbReference type="Pfam" id="PF05043">
    <property type="entry name" value="Mga"/>
    <property type="match status" value="1"/>
</dbReference>
<dbReference type="Proteomes" id="UP001253851">
    <property type="component" value="Unassembled WGS sequence"/>
</dbReference>
<evidence type="ECO:0000259" key="2">
    <source>
        <dbReference type="Pfam" id="PF05043"/>
    </source>
</evidence>
<evidence type="ECO:0000313" key="3">
    <source>
        <dbReference type="EMBL" id="MDT2982039.1"/>
    </source>
</evidence>
<sequence>MNLWNLFLTSKQEQKLNILEEIISKKEVSLDELSNKYLLTNRKLKVLIEQINAEYLPRKNSLILFENRMFKFTANESEEGYPNFYLYLKNYYINQSSVFKLLLFFLEHRKIGMIKLSNHFNYSQSYCYKLINKANEIIIKIGLDCEIRKKTNYIVLEGDENQIRSIAYLLNFSSENFISDKKHNYLSRSDNHVSYINQCKINGISKIFNDALKLGGFIDSANKEELEIMEEIYEEIHFGFYSKYSFLLKKESDNTFFDEKMFYYLFTIYYLPNHLSENKIDTLGKRFLALTDNKIVSKASEALVFFETKYSIPNSLREKLVFILVIRFIITQKLRLNILFYATTSIDYNNENLKQISLDIQRLYKGILSNDFLRVFSYQVAELMYSYVGLTISSPLNISINSTYRPNYDIVISNTLNGIYNSDSLKINDRIEQADVVISDSFIDIDESQDFFFLDDIYDLNAWKRLGEFIHEKIIRRHIQGGIDKMKIEN</sequence>
<proteinExistence type="predicted"/>
<name>A0ABD5FIB2_ENTCA</name>
<comment type="caution">
    <text evidence="3">The sequence shown here is derived from an EMBL/GenBank/DDBJ whole genome shotgun (WGS) entry which is preliminary data.</text>
</comment>
<accession>A0ABD5FIB2</accession>
<dbReference type="InterPro" id="IPR007737">
    <property type="entry name" value="Mga_HTH"/>
</dbReference>
<feature type="domain" description="Mga helix-turn-helix" evidence="2">
    <location>
        <begin position="90"/>
        <end position="170"/>
    </location>
</feature>
<gene>
    <name evidence="3" type="ORF">P7I34_05155</name>
</gene>